<keyword evidence="7 10" id="KW-0274">FAD</keyword>
<comment type="similarity">
    <text evidence="10">Belongs to the MnmG family. TrmFO subfamily.</text>
</comment>
<evidence type="ECO:0000256" key="2">
    <source>
        <dbReference type="ARBA" id="ARBA00022490"/>
    </source>
</evidence>
<dbReference type="PRINTS" id="PR00411">
    <property type="entry name" value="PNDRDTASEI"/>
</dbReference>
<dbReference type="SUPFAM" id="SSF51905">
    <property type="entry name" value="FAD/NAD(P)-binding domain"/>
    <property type="match status" value="1"/>
</dbReference>
<dbReference type="GO" id="GO:0005829">
    <property type="term" value="C:cytosol"/>
    <property type="evidence" value="ECO:0007669"/>
    <property type="project" value="TreeGrafter"/>
</dbReference>
<dbReference type="PANTHER" id="PTHR11806">
    <property type="entry name" value="GLUCOSE INHIBITED DIVISION PROTEIN A"/>
    <property type="match status" value="1"/>
</dbReference>
<comment type="function">
    <text evidence="10">Catalyzes the folate-dependent formation of 5-methyl-uridine at position 54 (M-5-U54) in all tRNAs.</text>
</comment>
<dbReference type="InterPro" id="IPR004417">
    <property type="entry name" value="TrmFO"/>
</dbReference>
<keyword evidence="6 10" id="KW-0819">tRNA processing</keyword>
<dbReference type="PANTHER" id="PTHR11806:SF2">
    <property type="entry name" value="METHYLENETETRAHYDROFOLATE--TRNA-(URACIL-5-)-METHYLTRANSFERASE TRMFO"/>
    <property type="match status" value="1"/>
</dbReference>
<dbReference type="Pfam" id="PF01134">
    <property type="entry name" value="GIDA"/>
    <property type="match status" value="1"/>
</dbReference>
<sequence>MRVCVIGGGLAGCEAAYKIAQNGFRVDLYEMRPLKQTPAHTTGNLCELVCSNSLGSISIKTAAGLLKKEMSLLGSLTMSAARFSKVPAGRALAVDRNIFSQTITRIIEAHPNITIVRQEVKKIPIGYDIVIIASGPLTSADLENEIIKITGRKNLYFYDAIAPHVLASSVDFSKGFWANRYESGKDYFNCVLSKDEYKEFYNALVNAECVEYKDFEKPHFFEGCMPVEELAKRGFETLRFGPMKPVGLLKDNKRPYAVVQLRKENQSGTILSLVGFQTKLTYKEQLRVFRLIPALKNAEFAKLGSMHKNTYLQSQHLLTKYLNLKDMPDIFFAGQITGVEGYIASAASGMFVGINVSRLLEKKDLLELPKDTMLGGLINYITQPKDYLQPMGPNFGLIENSKPKLDKAKQALKSLFDFCKNNGLF</sequence>
<dbReference type="NCBIfam" id="TIGR00137">
    <property type="entry name" value="gid_trmFO"/>
    <property type="match status" value="1"/>
</dbReference>
<comment type="catalytic activity">
    <reaction evidence="10">
        <text>uridine(54) in tRNA + (6R)-5,10-methylene-5,6,7,8-tetrahydrofolate + NADH + H(+) = 5-methyluridine(54) in tRNA + (6S)-5,6,7,8-tetrahydrofolate + NAD(+)</text>
        <dbReference type="Rhea" id="RHEA:16873"/>
        <dbReference type="Rhea" id="RHEA-COMP:10167"/>
        <dbReference type="Rhea" id="RHEA-COMP:10193"/>
        <dbReference type="ChEBI" id="CHEBI:15378"/>
        <dbReference type="ChEBI" id="CHEBI:15636"/>
        <dbReference type="ChEBI" id="CHEBI:57453"/>
        <dbReference type="ChEBI" id="CHEBI:57540"/>
        <dbReference type="ChEBI" id="CHEBI:57945"/>
        <dbReference type="ChEBI" id="CHEBI:65315"/>
        <dbReference type="ChEBI" id="CHEBI:74447"/>
        <dbReference type="EC" id="2.1.1.74"/>
    </reaction>
</comment>
<evidence type="ECO:0000256" key="5">
    <source>
        <dbReference type="ARBA" id="ARBA00022679"/>
    </source>
</evidence>
<dbReference type="EC" id="2.1.1.74" evidence="10"/>
<evidence type="ECO:0000256" key="1">
    <source>
        <dbReference type="ARBA" id="ARBA00001974"/>
    </source>
</evidence>
<dbReference type="GO" id="GO:0002098">
    <property type="term" value="P:tRNA wobble uridine modification"/>
    <property type="evidence" value="ECO:0007669"/>
    <property type="project" value="TreeGrafter"/>
</dbReference>
<accession>A0A1G6I6P8</accession>
<comment type="catalytic activity">
    <reaction evidence="10">
        <text>uridine(54) in tRNA + (6R)-5,10-methylene-5,6,7,8-tetrahydrofolate + NADPH + H(+) = 5-methyluridine(54) in tRNA + (6S)-5,6,7,8-tetrahydrofolate + NADP(+)</text>
        <dbReference type="Rhea" id="RHEA:62372"/>
        <dbReference type="Rhea" id="RHEA-COMP:10167"/>
        <dbReference type="Rhea" id="RHEA-COMP:10193"/>
        <dbReference type="ChEBI" id="CHEBI:15378"/>
        <dbReference type="ChEBI" id="CHEBI:15636"/>
        <dbReference type="ChEBI" id="CHEBI:57453"/>
        <dbReference type="ChEBI" id="CHEBI:57783"/>
        <dbReference type="ChEBI" id="CHEBI:58349"/>
        <dbReference type="ChEBI" id="CHEBI:65315"/>
        <dbReference type="ChEBI" id="CHEBI:74447"/>
        <dbReference type="EC" id="2.1.1.74"/>
    </reaction>
</comment>
<keyword evidence="8 10" id="KW-0521">NADP</keyword>
<keyword evidence="2 10" id="KW-0963">Cytoplasm</keyword>
<keyword evidence="4 10" id="KW-0285">Flavoprotein</keyword>
<keyword evidence="9 10" id="KW-0520">NAD</keyword>
<feature type="binding site" evidence="10">
    <location>
        <begin position="7"/>
        <end position="12"/>
    </location>
    <ligand>
        <name>FAD</name>
        <dbReference type="ChEBI" id="CHEBI:57692"/>
    </ligand>
</feature>
<protein>
    <recommendedName>
        <fullName evidence="10">Methylenetetrahydrofolate--tRNA-(uracil-5-)-methyltransferase TrmFO</fullName>
        <ecNumber evidence="10">2.1.1.74</ecNumber>
    </recommendedName>
    <alternativeName>
        <fullName evidence="10">Folate-dependent tRNA (uracil-5-)-methyltransferase</fullName>
    </alternativeName>
    <alternativeName>
        <fullName evidence="10">Folate-dependent tRNA(M-5-U54)-methyltransferase</fullName>
    </alternativeName>
</protein>
<reference evidence="13" key="1">
    <citation type="submission" date="2016-10" db="EMBL/GenBank/DDBJ databases">
        <authorList>
            <person name="Varghese N."/>
            <person name="Submissions S."/>
        </authorList>
    </citation>
    <scope>NUCLEOTIDE SEQUENCE [LARGE SCALE GENOMIC DNA]</scope>
    <source>
        <strain evidence="13">DSM 8415</strain>
    </source>
</reference>
<dbReference type="OrthoDB" id="9803114at2"/>
<feature type="domain" description="MnmG N-terminal" evidence="11">
    <location>
        <begin position="3"/>
        <end position="363"/>
    </location>
</feature>
<dbReference type="GO" id="GO:0047151">
    <property type="term" value="F:tRNA (uracil(54)-C5)-methyltransferase activity, 5,10-methylenetetrahydrofolate-dependent"/>
    <property type="evidence" value="ECO:0007669"/>
    <property type="project" value="UniProtKB-UniRule"/>
</dbReference>
<evidence type="ECO:0000256" key="4">
    <source>
        <dbReference type="ARBA" id="ARBA00022630"/>
    </source>
</evidence>
<dbReference type="AlphaFoldDB" id="A0A1G6I6P8"/>
<dbReference type="HAMAP" id="MF_01037">
    <property type="entry name" value="TrmFO"/>
    <property type="match status" value="1"/>
</dbReference>
<dbReference type="GO" id="GO:0030488">
    <property type="term" value="P:tRNA methylation"/>
    <property type="evidence" value="ECO:0007669"/>
    <property type="project" value="TreeGrafter"/>
</dbReference>
<evidence type="ECO:0000256" key="6">
    <source>
        <dbReference type="ARBA" id="ARBA00022694"/>
    </source>
</evidence>
<dbReference type="RefSeq" id="WP_092127572.1">
    <property type="nucleotide sequence ID" value="NZ_FMYU01000001.1"/>
</dbReference>
<dbReference type="InterPro" id="IPR036188">
    <property type="entry name" value="FAD/NAD-bd_sf"/>
</dbReference>
<dbReference type="InterPro" id="IPR002218">
    <property type="entry name" value="MnmG-rel"/>
</dbReference>
<gene>
    <name evidence="10" type="primary">trmFO</name>
    <name evidence="12" type="ORF">SAMN05660835_00229</name>
</gene>
<evidence type="ECO:0000256" key="9">
    <source>
        <dbReference type="ARBA" id="ARBA00023027"/>
    </source>
</evidence>
<organism evidence="12 13">
    <name type="scientific">Desulfurella multipotens</name>
    <dbReference type="NCBI Taxonomy" id="79269"/>
    <lineage>
        <taxon>Bacteria</taxon>
        <taxon>Pseudomonadati</taxon>
        <taxon>Campylobacterota</taxon>
        <taxon>Desulfurellia</taxon>
        <taxon>Desulfurellales</taxon>
        <taxon>Desulfurellaceae</taxon>
        <taxon>Desulfurella</taxon>
    </lineage>
</organism>
<dbReference type="Proteomes" id="UP000199411">
    <property type="component" value="Unassembled WGS sequence"/>
</dbReference>
<dbReference type="GO" id="GO:0050660">
    <property type="term" value="F:flavin adenine dinucleotide binding"/>
    <property type="evidence" value="ECO:0007669"/>
    <property type="project" value="UniProtKB-UniRule"/>
</dbReference>
<evidence type="ECO:0000256" key="10">
    <source>
        <dbReference type="HAMAP-Rule" id="MF_01037"/>
    </source>
</evidence>
<comment type="cofactor">
    <cofactor evidence="1 10">
        <name>FAD</name>
        <dbReference type="ChEBI" id="CHEBI:57692"/>
    </cofactor>
</comment>
<evidence type="ECO:0000256" key="8">
    <source>
        <dbReference type="ARBA" id="ARBA00022857"/>
    </source>
</evidence>
<evidence type="ECO:0000256" key="3">
    <source>
        <dbReference type="ARBA" id="ARBA00022603"/>
    </source>
</evidence>
<evidence type="ECO:0000313" key="12">
    <source>
        <dbReference type="EMBL" id="SDC02121.1"/>
    </source>
</evidence>
<evidence type="ECO:0000259" key="11">
    <source>
        <dbReference type="Pfam" id="PF01134"/>
    </source>
</evidence>
<dbReference type="Gene3D" id="3.50.50.60">
    <property type="entry name" value="FAD/NAD(P)-binding domain"/>
    <property type="match status" value="2"/>
</dbReference>
<name>A0A1G6I6P8_9BACT</name>
<comment type="subcellular location">
    <subcellularLocation>
        <location evidence="10">Cytoplasm</location>
    </subcellularLocation>
</comment>
<keyword evidence="3 10" id="KW-0489">Methyltransferase</keyword>
<keyword evidence="13" id="KW-1185">Reference proteome</keyword>
<dbReference type="EMBL" id="FMYU01000001">
    <property type="protein sequence ID" value="SDC02121.1"/>
    <property type="molecule type" value="Genomic_DNA"/>
</dbReference>
<dbReference type="InterPro" id="IPR040131">
    <property type="entry name" value="MnmG_N"/>
</dbReference>
<proteinExistence type="inferred from homology"/>
<dbReference type="NCBIfam" id="NF003739">
    <property type="entry name" value="PRK05335.1"/>
    <property type="match status" value="1"/>
</dbReference>
<evidence type="ECO:0000256" key="7">
    <source>
        <dbReference type="ARBA" id="ARBA00022827"/>
    </source>
</evidence>
<keyword evidence="5 10" id="KW-0808">Transferase</keyword>
<evidence type="ECO:0000313" key="13">
    <source>
        <dbReference type="Proteomes" id="UP000199411"/>
    </source>
</evidence>